<keyword evidence="3" id="KW-1185">Reference proteome</keyword>
<dbReference type="AlphaFoldDB" id="A0A814SVN9"/>
<protein>
    <recommendedName>
        <fullName evidence="1">Reverse transcriptase domain-containing protein</fullName>
    </recommendedName>
</protein>
<dbReference type="Pfam" id="PF00078">
    <property type="entry name" value="RVT_1"/>
    <property type="match status" value="1"/>
</dbReference>
<reference evidence="2" key="1">
    <citation type="submission" date="2021-02" db="EMBL/GenBank/DDBJ databases">
        <authorList>
            <person name="Nowell W R."/>
        </authorList>
    </citation>
    <scope>NUCLEOTIDE SEQUENCE</scope>
    <source>
        <strain evidence="2">Ploen Becks lab</strain>
    </source>
</reference>
<dbReference type="PANTHER" id="PTHR33332">
    <property type="entry name" value="REVERSE TRANSCRIPTASE DOMAIN-CONTAINING PROTEIN"/>
    <property type="match status" value="1"/>
</dbReference>
<gene>
    <name evidence="2" type="ORF">OXX778_LOCUS23358</name>
</gene>
<dbReference type="EMBL" id="CAJNOC010012319">
    <property type="protein sequence ID" value="CAF1153083.1"/>
    <property type="molecule type" value="Genomic_DNA"/>
</dbReference>
<feature type="domain" description="Reverse transcriptase" evidence="1">
    <location>
        <begin position="1"/>
        <end position="84"/>
    </location>
</feature>
<dbReference type="OrthoDB" id="10062389at2759"/>
<name>A0A814SVN9_9BILA</name>
<feature type="non-terminal residue" evidence="2">
    <location>
        <position position="84"/>
    </location>
</feature>
<organism evidence="2 3">
    <name type="scientific">Brachionus calyciflorus</name>
    <dbReference type="NCBI Taxonomy" id="104777"/>
    <lineage>
        <taxon>Eukaryota</taxon>
        <taxon>Metazoa</taxon>
        <taxon>Spiralia</taxon>
        <taxon>Gnathifera</taxon>
        <taxon>Rotifera</taxon>
        <taxon>Eurotatoria</taxon>
        <taxon>Monogononta</taxon>
        <taxon>Pseudotrocha</taxon>
        <taxon>Ploima</taxon>
        <taxon>Brachionidae</taxon>
        <taxon>Brachionus</taxon>
    </lineage>
</organism>
<dbReference type="InterPro" id="IPR000477">
    <property type="entry name" value="RT_dom"/>
</dbReference>
<dbReference type="PROSITE" id="PS50878">
    <property type="entry name" value="RT_POL"/>
    <property type="match status" value="1"/>
</dbReference>
<proteinExistence type="predicted"/>
<dbReference type="Proteomes" id="UP000663879">
    <property type="component" value="Unassembled WGS sequence"/>
</dbReference>
<sequence>MALKLIKNYFENRSQIVQIDDYFSVPLPINQGVPQGSVLGPLLFLVFINDLVKYLKNFGVKLFADETTILKVGNELESLVNDFT</sequence>
<evidence type="ECO:0000313" key="3">
    <source>
        <dbReference type="Proteomes" id="UP000663879"/>
    </source>
</evidence>
<comment type="caution">
    <text evidence="2">The sequence shown here is derived from an EMBL/GenBank/DDBJ whole genome shotgun (WGS) entry which is preliminary data.</text>
</comment>
<evidence type="ECO:0000259" key="1">
    <source>
        <dbReference type="PROSITE" id="PS50878"/>
    </source>
</evidence>
<accession>A0A814SVN9</accession>
<evidence type="ECO:0000313" key="2">
    <source>
        <dbReference type="EMBL" id="CAF1153083.1"/>
    </source>
</evidence>